<dbReference type="GO" id="GO:0000150">
    <property type="term" value="F:DNA strand exchange activity"/>
    <property type="evidence" value="ECO:0007669"/>
    <property type="project" value="InterPro"/>
</dbReference>
<dbReference type="EMBL" id="BSEV01000003">
    <property type="protein sequence ID" value="GLK08656.1"/>
    <property type="molecule type" value="Genomic_DNA"/>
</dbReference>
<protein>
    <submittedName>
        <fullName evidence="2">Integrase</fullName>
    </submittedName>
</protein>
<dbReference type="GO" id="GO:0003677">
    <property type="term" value="F:DNA binding"/>
    <property type="evidence" value="ECO:0007669"/>
    <property type="project" value="InterPro"/>
</dbReference>
<dbReference type="Gene3D" id="3.40.50.1390">
    <property type="entry name" value="Resolvase, N-terminal catalytic domain"/>
    <property type="match status" value="1"/>
</dbReference>
<gene>
    <name evidence="2" type="ORF">GCM10017600_20610</name>
</gene>
<dbReference type="InterPro" id="IPR038109">
    <property type="entry name" value="DNA_bind_recomb_sf"/>
</dbReference>
<evidence type="ECO:0000313" key="3">
    <source>
        <dbReference type="Proteomes" id="UP001143474"/>
    </source>
</evidence>
<sequence>MLKLATLTERTDLVPVVSYARISADLRGDEHGVQDQHRVNRETAARHGWTVVHEFTDNDKSAAKADVYRDDFEAMLKVLKAGKLPDGTEVRGVVIIAEDRLARRPGDYERFVEATTYRDGRVFADAKQAKDLYSEDVESMGLFGAVISKMEVRKMQRRMRRSHEARALDGRAVGGPRPFGWKEDRITLEETEAALLRQAARDFAAGTSLYAIVMDWQRRGVKTPRGNYWQTRTLSSALAKPRMCGYRELRGELVRDTSGAPVVGEWRPILTPAEWLAVRNVLDSRKGHSVRRGGVVGDPLPHDYREHRYLLTGVLRCGRPVDGGGVCNVPLRTKRTKDGKRHIYFCPGQDVGGCGGVARRGDLVDFAISELVLDQMELAQYADADDSPQWTGEQELADKEEQLEELTRRWRARKISNNLYFGNVGVLESDIARLRSEKNRITGRAERQRASMATDVKEIRRRWYLSEEEGGLPLSRKRAHVREMLHAVIVHPAGKGRATFNPDLLEPVWVE</sequence>
<dbReference type="Proteomes" id="UP001143474">
    <property type="component" value="Unassembled WGS sequence"/>
</dbReference>
<dbReference type="Gene3D" id="3.90.1750.20">
    <property type="entry name" value="Putative Large Serine Recombinase, Chain B, Domain 2"/>
    <property type="match status" value="1"/>
</dbReference>
<dbReference type="Pfam" id="PF07508">
    <property type="entry name" value="Recombinase"/>
    <property type="match status" value="1"/>
</dbReference>
<comment type="caution">
    <text evidence="2">The sequence shown here is derived from an EMBL/GenBank/DDBJ whole genome shotgun (WGS) entry which is preliminary data.</text>
</comment>
<dbReference type="InterPro" id="IPR036162">
    <property type="entry name" value="Resolvase-like_N_sf"/>
</dbReference>
<proteinExistence type="predicted"/>
<feature type="domain" description="Recombinase" evidence="1">
    <location>
        <begin position="178"/>
        <end position="288"/>
    </location>
</feature>
<reference evidence="2" key="2">
    <citation type="submission" date="2023-01" db="EMBL/GenBank/DDBJ databases">
        <authorList>
            <person name="Sun Q."/>
            <person name="Evtushenko L."/>
        </authorList>
    </citation>
    <scope>NUCLEOTIDE SEQUENCE</scope>
    <source>
        <strain evidence="2">VKM Ac-2007</strain>
    </source>
</reference>
<evidence type="ECO:0000259" key="1">
    <source>
        <dbReference type="PROSITE" id="PS51737"/>
    </source>
</evidence>
<dbReference type="PANTHER" id="PTHR30461:SF23">
    <property type="entry name" value="DNA RECOMBINASE-RELATED"/>
    <property type="match status" value="1"/>
</dbReference>
<reference evidence="2" key="1">
    <citation type="journal article" date="2014" name="Int. J. Syst. Evol. Microbiol.">
        <title>Complete genome sequence of Corynebacterium casei LMG S-19264T (=DSM 44701T), isolated from a smear-ripened cheese.</title>
        <authorList>
            <consortium name="US DOE Joint Genome Institute (JGI-PGF)"/>
            <person name="Walter F."/>
            <person name="Albersmeier A."/>
            <person name="Kalinowski J."/>
            <person name="Ruckert C."/>
        </authorList>
    </citation>
    <scope>NUCLEOTIDE SEQUENCE</scope>
    <source>
        <strain evidence="2">VKM Ac-2007</strain>
    </source>
</reference>
<dbReference type="Pfam" id="PF00239">
    <property type="entry name" value="Resolvase"/>
    <property type="match status" value="1"/>
</dbReference>
<dbReference type="SUPFAM" id="SSF53041">
    <property type="entry name" value="Resolvase-like"/>
    <property type="match status" value="1"/>
</dbReference>
<organism evidence="2 3">
    <name type="scientific">Streptosporangium carneum</name>
    <dbReference type="NCBI Taxonomy" id="47481"/>
    <lineage>
        <taxon>Bacteria</taxon>
        <taxon>Bacillati</taxon>
        <taxon>Actinomycetota</taxon>
        <taxon>Actinomycetes</taxon>
        <taxon>Streptosporangiales</taxon>
        <taxon>Streptosporangiaceae</taxon>
        <taxon>Streptosporangium</taxon>
    </lineage>
</organism>
<dbReference type="InterPro" id="IPR050639">
    <property type="entry name" value="SSR_resolvase"/>
</dbReference>
<dbReference type="PANTHER" id="PTHR30461">
    <property type="entry name" value="DNA-INVERTASE FROM LAMBDOID PROPHAGE"/>
    <property type="match status" value="1"/>
</dbReference>
<evidence type="ECO:0000313" key="2">
    <source>
        <dbReference type="EMBL" id="GLK08656.1"/>
    </source>
</evidence>
<dbReference type="InterPro" id="IPR006119">
    <property type="entry name" value="Resolv_N"/>
</dbReference>
<dbReference type="SMART" id="SM00857">
    <property type="entry name" value="Resolvase"/>
    <property type="match status" value="1"/>
</dbReference>
<dbReference type="CDD" id="cd00338">
    <property type="entry name" value="Ser_Recombinase"/>
    <property type="match status" value="1"/>
</dbReference>
<dbReference type="PROSITE" id="PS51737">
    <property type="entry name" value="RECOMBINASE_DNA_BIND"/>
    <property type="match status" value="1"/>
</dbReference>
<accession>A0A9W6HYH4</accession>
<keyword evidence="3" id="KW-1185">Reference proteome</keyword>
<dbReference type="InterPro" id="IPR011109">
    <property type="entry name" value="DNA_bind_recombinase_dom"/>
</dbReference>
<dbReference type="AlphaFoldDB" id="A0A9W6HYH4"/>
<name>A0A9W6HYH4_9ACTN</name>